<dbReference type="EMBL" id="CP009517">
    <property type="protein sequence ID" value="AKB80961.1"/>
    <property type="molecule type" value="Genomic_DNA"/>
</dbReference>
<keyword evidence="2" id="KW-1185">Reference proteome</keyword>
<evidence type="ECO:0000313" key="1">
    <source>
        <dbReference type="EMBL" id="AKB80961.1"/>
    </source>
</evidence>
<dbReference type="AlphaFoldDB" id="A0A0E3SI69"/>
<dbReference type="GeneID" id="24787842"/>
<dbReference type="PATRIC" id="fig|1434107.4.peg.506"/>
<dbReference type="Proteomes" id="UP000033066">
    <property type="component" value="Chromosome"/>
</dbReference>
<protein>
    <submittedName>
        <fullName evidence="1">Uncharacterized protein</fullName>
    </submittedName>
</protein>
<dbReference type="HOGENOM" id="CLU_2519728_0_0_2"/>
<reference evidence="1" key="1">
    <citation type="submission" date="2014-07" db="EMBL/GenBank/DDBJ databases">
        <title>Methanogenic archaea and the global carbon cycle.</title>
        <authorList>
            <person name="Henriksen J.R."/>
            <person name="Luke J."/>
            <person name="Reinhart S."/>
            <person name="Benedict M.N."/>
            <person name="Youngblut N.D."/>
            <person name="Metcalf M.E."/>
            <person name="Whitaker R.J."/>
            <person name="Metcalf W.W."/>
        </authorList>
    </citation>
    <scope>NUCLEOTIDE SEQUENCE [LARGE SCALE GENOMIC DNA]</scope>
    <source>
        <strain evidence="1">3</strain>
    </source>
</reference>
<proteinExistence type="predicted"/>
<dbReference type="STRING" id="1434107.MSBR3_0383"/>
<organism evidence="1 2">
    <name type="scientific">Methanosarcina barkeri 3</name>
    <dbReference type="NCBI Taxonomy" id="1434107"/>
    <lineage>
        <taxon>Archaea</taxon>
        <taxon>Methanobacteriati</taxon>
        <taxon>Methanobacteriota</taxon>
        <taxon>Stenosarchaea group</taxon>
        <taxon>Methanomicrobia</taxon>
        <taxon>Methanosarcinales</taxon>
        <taxon>Methanosarcinaceae</taxon>
        <taxon>Methanosarcina</taxon>
    </lineage>
</organism>
<dbReference type="KEGG" id="mbak:MSBR3_0383"/>
<sequence length="84" mass="9605">MHYLKNESEIEEAMKLTVRVDYHKKPVEVPFDHDGISDISKVRMTIIKRSYKMAIKNENVGFHYSGLILTSLKVSAKCIPLVIG</sequence>
<gene>
    <name evidence="1" type="ORF">MSBR3_0383</name>
</gene>
<accession>A0A0E3SI69</accession>
<evidence type="ECO:0000313" key="2">
    <source>
        <dbReference type="Proteomes" id="UP000033066"/>
    </source>
</evidence>
<dbReference type="RefSeq" id="WP_048106143.1">
    <property type="nucleotide sequence ID" value="NZ_CP009517.1"/>
</dbReference>
<name>A0A0E3SI69_METBA</name>